<dbReference type="Gene3D" id="3.40.50.300">
    <property type="entry name" value="P-loop containing nucleotide triphosphate hydrolases"/>
    <property type="match status" value="1"/>
</dbReference>
<accession>A0A380E3I1</accession>
<dbReference type="Proteomes" id="UP000254502">
    <property type="component" value="Unassembled WGS sequence"/>
</dbReference>
<protein>
    <submittedName>
        <fullName evidence="3">Exodeoxyribonuclease V alpha chain</fullName>
        <ecNumber evidence="3">3.1.11.5</ecNumber>
    </submittedName>
</protein>
<dbReference type="GO" id="GO:0008854">
    <property type="term" value="F:exodeoxyribonuclease V activity"/>
    <property type="evidence" value="ECO:0007669"/>
    <property type="project" value="UniProtKB-EC"/>
</dbReference>
<dbReference type="AlphaFoldDB" id="A0A380E3I1"/>
<name>A0A380E3I1_STAAU</name>
<feature type="region of interest" description="Disordered" evidence="1">
    <location>
        <begin position="125"/>
        <end position="161"/>
    </location>
</feature>
<organism evidence="3 4">
    <name type="scientific">Staphylococcus aureus</name>
    <dbReference type="NCBI Taxonomy" id="1280"/>
    <lineage>
        <taxon>Bacteria</taxon>
        <taxon>Bacillati</taxon>
        <taxon>Bacillota</taxon>
        <taxon>Bacilli</taxon>
        <taxon>Bacillales</taxon>
        <taxon>Staphylococcaceae</taxon>
        <taxon>Staphylococcus</taxon>
    </lineage>
</organism>
<gene>
    <name evidence="3" type="ORF">NCTC5664_03578</name>
</gene>
<feature type="compositionally biased region" description="Polar residues" evidence="1">
    <location>
        <begin position="125"/>
        <end position="138"/>
    </location>
</feature>
<reference evidence="3 4" key="1">
    <citation type="submission" date="2018-06" db="EMBL/GenBank/DDBJ databases">
        <authorList>
            <consortium name="Pathogen Informatics"/>
            <person name="Doyle S."/>
        </authorList>
    </citation>
    <scope>NUCLEOTIDE SEQUENCE [LARGE SCALE GENOMIC DNA]</scope>
    <source>
        <strain evidence="3 4">NCTC5664</strain>
    </source>
</reference>
<keyword evidence="3" id="KW-0378">Hydrolase</keyword>
<sequence length="190" mass="21336">MVFFGAKENALNKDVLVVDFEGNEITFTKQDMMELTHAYCTSIHKSQGSEFPIVIMPIVKQYFRMLQRPILYTGLTRAKTSLVLLGDPEAFDIGLKTNGQARLTQLCTLLKNYFNSEDEEMLENTATNDTGASQTTIDDQAEAPMSSNDSEEVTSDSTKTDTNVLTEATMFKIDPMINMGEITPYDFIER</sequence>
<evidence type="ECO:0000256" key="1">
    <source>
        <dbReference type="SAM" id="MobiDB-lite"/>
    </source>
</evidence>
<feature type="domain" description="UvrD-like helicase C-terminal" evidence="2">
    <location>
        <begin position="37"/>
        <end position="85"/>
    </location>
</feature>
<dbReference type="Pfam" id="PF13538">
    <property type="entry name" value="UvrD_C_2"/>
    <property type="match status" value="1"/>
</dbReference>
<evidence type="ECO:0000313" key="3">
    <source>
        <dbReference type="EMBL" id="SUK94876.1"/>
    </source>
</evidence>
<evidence type="ECO:0000259" key="2">
    <source>
        <dbReference type="Pfam" id="PF13538"/>
    </source>
</evidence>
<dbReference type="InterPro" id="IPR027785">
    <property type="entry name" value="UvrD-like_helicase_C"/>
</dbReference>
<dbReference type="SUPFAM" id="SSF52540">
    <property type="entry name" value="P-loop containing nucleoside triphosphate hydrolases"/>
    <property type="match status" value="1"/>
</dbReference>
<proteinExistence type="predicted"/>
<dbReference type="EMBL" id="UHAQ01000004">
    <property type="protein sequence ID" value="SUK94876.1"/>
    <property type="molecule type" value="Genomic_DNA"/>
</dbReference>
<dbReference type="CDD" id="cd18809">
    <property type="entry name" value="SF1_C_RecD"/>
    <property type="match status" value="1"/>
</dbReference>
<dbReference type="Gene3D" id="2.30.30.940">
    <property type="match status" value="1"/>
</dbReference>
<dbReference type="InterPro" id="IPR027417">
    <property type="entry name" value="P-loop_NTPase"/>
</dbReference>
<dbReference type="EC" id="3.1.11.5" evidence="3"/>
<evidence type="ECO:0000313" key="4">
    <source>
        <dbReference type="Proteomes" id="UP000254502"/>
    </source>
</evidence>